<evidence type="ECO:0000256" key="3">
    <source>
        <dbReference type="ARBA" id="ARBA00022664"/>
    </source>
</evidence>
<dbReference type="OrthoDB" id="30179at2759"/>
<feature type="compositionally biased region" description="Basic and acidic residues" evidence="6">
    <location>
        <begin position="132"/>
        <end position="161"/>
    </location>
</feature>
<dbReference type="Proteomes" id="UP000235388">
    <property type="component" value="Unassembled WGS sequence"/>
</dbReference>
<comment type="caution">
    <text evidence="7">The sequence shown here is derived from an EMBL/GenBank/DDBJ whole genome shotgun (WGS) entry which is preliminary data.</text>
</comment>
<dbReference type="AlphaFoldDB" id="A0A2N5V6T1"/>
<feature type="compositionally biased region" description="Acidic residues" evidence="6">
    <location>
        <begin position="208"/>
        <end position="229"/>
    </location>
</feature>
<feature type="region of interest" description="Disordered" evidence="6">
    <location>
        <begin position="118"/>
        <end position="229"/>
    </location>
</feature>
<evidence type="ECO:0000313" key="8">
    <source>
        <dbReference type="Proteomes" id="UP000235388"/>
    </source>
</evidence>
<keyword evidence="3" id="KW-0507">mRNA processing</keyword>
<dbReference type="Pfam" id="PF04889">
    <property type="entry name" value="Cwf_Cwc_15"/>
    <property type="match status" value="1"/>
</dbReference>
<evidence type="ECO:0008006" key="9">
    <source>
        <dbReference type="Google" id="ProtNLM"/>
    </source>
</evidence>
<gene>
    <name evidence="7" type="ORF">PCANC_08071</name>
</gene>
<keyword evidence="8" id="KW-1185">Reference proteome</keyword>
<name>A0A2N5V6T1_9BASI</name>
<dbReference type="GO" id="GO:0003723">
    <property type="term" value="F:RNA binding"/>
    <property type="evidence" value="ECO:0007669"/>
    <property type="project" value="TreeGrafter"/>
</dbReference>
<evidence type="ECO:0000256" key="6">
    <source>
        <dbReference type="SAM" id="MobiDB-lite"/>
    </source>
</evidence>
<evidence type="ECO:0000313" key="7">
    <source>
        <dbReference type="EMBL" id="PLW45713.1"/>
    </source>
</evidence>
<accession>A0A2N5V6T1</accession>
<dbReference type="EMBL" id="PGCJ01000125">
    <property type="protein sequence ID" value="PLW45713.1"/>
    <property type="molecule type" value="Genomic_DNA"/>
</dbReference>
<organism evidence="7 8">
    <name type="scientific">Puccinia coronata f. sp. avenae</name>
    <dbReference type="NCBI Taxonomy" id="200324"/>
    <lineage>
        <taxon>Eukaryota</taxon>
        <taxon>Fungi</taxon>
        <taxon>Dikarya</taxon>
        <taxon>Basidiomycota</taxon>
        <taxon>Pucciniomycotina</taxon>
        <taxon>Pucciniomycetes</taxon>
        <taxon>Pucciniales</taxon>
        <taxon>Pucciniaceae</taxon>
        <taxon>Puccinia</taxon>
    </lineage>
</organism>
<dbReference type="GO" id="GO:0045292">
    <property type="term" value="P:mRNA cis splicing, via spliceosome"/>
    <property type="evidence" value="ECO:0007669"/>
    <property type="project" value="TreeGrafter"/>
</dbReference>
<keyword evidence="4" id="KW-0508">mRNA splicing</keyword>
<comment type="similarity">
    <text evidence="2">Belongs to the CWC15 family.</text>
</comment>
<reference evidence="7 8" key="1">
    <citation type="submission" date="2017-11" db="EMBL/GenBank/DDBJ databases">
        <title>De novo assembly and phasing of dikaryotic genomes from two isolates of Puccinia coronata f. sp. avenae, the causal agent of oat crown rust.</title>
        <authorList>
            <person name="Miller M.E."/>
            <person name="Zhang Y."/>
            <person name="Omidvar V."/>
            <person name="Sperschneider J."/>
            <person name="Schwessinger B."/>
            <person name="Raley C."/>
            <person name="Palmer J.M."/>
            <person name="Garnica D."/>
            <person name="Upadhyaya N."/>
            <person name="Rathjen J."/>
            <person name="Taylor J.M."/>
            <person name="Park R.F."/>
            <person name="Dodds P.N."/>
            <person name="Hirsch C.D."/>
            <person name="Kianian S.F."/>
            <person name="Figueroa M."/>
        </authorList>
    </citation>
    <scope>NUCLEOTIDE SEQUENCE [LARGE SCALE GENOMIC DNA]</scope>
    <source>
        <strain evidence="7">12NC29</strain>
    </source>
</reference>
<feature type="compositionally biased region" description="Acidic residues" evidence="6">
    <location>
        <begin position="162"/>
        <end position="171"/>
    </location>
</feature>
<feature type="coiled-coil region" evidence="5">
    <location>
        <begin position="87"/>
        <end position="114"/>
    </location>
</feature>
<dbReference type="GO" id="GO:0071013">
    <property type="term" value="C:catalytic step 2 spliceosome"/>
    <property type="evidence" value="ECO:0007669"/>
    <property type="project" value="TreeGrafter"/>
</dbReference>
<dbReference type="PANTHER" id="PTHR12718">
    <property type="entry name" value="CELL CYCLE CONTROL PROTEIN CWF15"/>
    <property type="match status" value="1"/>
</dbReference>
<sequence length="368" mass="41181">MIKTETLQGGFKLVHQGTSSNSPVDPLLPPHHRSLRNSTAKLNLETENVQRTQTNMGSRYARINTKQYSSRDIAAHTKLKYRQPGQNSKDEIARRDLKLELEMAERESEATRRRAAGLLPIAEANPSNGKQADTKLLEDGTDEESKAKRRKILEEALLADKDDSESEDDSDDDKKGPKRHGKGKATSVPVSNHNGSETGKSNGKNGVESEEEEGDDDDDDDSDDDESETAELLKELEKIKRERAEEKERQERESNANATLDKEAAAAIGNPLLNLKAALNQNNNLSPTNSVSTSSNSFFVKRRWDDDVIFKNQARDVNEKPKKEFVNDLLRTEFHRRFLNVDTLFTSLSPAPCQSKESSMLCLNHIAP</sequence>
<feature type="compositionally biased region" description="Polar residues" evidence="6">
    <location>
        <begin position="188"/>
        <end position="204"/>
    </location>
</feature>
<evidence type="ECO:0000256" key="2">
    <source>
        <dbReference type="ARBA" id="ARBA00006644"/>
    </source>
</evidence>
<dbReference type="InterPro" id="IPR006973">
    <property type="entry name" value="Cwf_Cwc_15"/>
</dbReference>
<dbReference type="STRING" id="200324.A0A2N5V6T1"/>
<comment type="function">
    <text evidence="1">Involved in pre-mRNA splicing.</text>
</comment>
<evidence type="ECO:0000256" key="1">
    <source>
        <dbReference type="ARBA" id="ARBA00003777"/>
    </source>
</evidence>
<evidence type="ECO:0000256" key="4">
    <source>
        <dbReference type="ARBA" id="ARBA00023187"/>
    </source>
</evidence>
<evidence type="ECO:0000256" key="5">
    <source>
        <dbReference type="SAM" id="Coils"/>
    </source>
</evidence>
<keyword evidence="5" id="KW-0175">Coiled coil</keyword>
<dbReference type="PANTHER" id="PTHR12718:SF2">
    <property type="entry name" value="SPLICEOSOME-ASSOCIATED PROTEIN CWC15 HOMOLOG"/>
    <property type="match status" value="1"/>
</dbReference>
<proteinExistence type="inferred from homology"/>
<feature type="region of interest" description="Disordered" evidence="6">
    <location>
        <begin position="1"/>
        <end position="33"/>
    </location>
</feature>
<protein>
    <recommendedName>
        <fullName evidence="9">Cwf15/Cwc15 cell cycle control protein</fullName>
    </recommendedName>
</protein>